<dbReference type="InterPro" id="IPR024520">
    <property type="entry name" value="DUF3558"/>
</dbReference>
<protein>
    <submittedName>
        <fullName evidence="3">DUF3558 domain-containing protein</fullName>
    </submittedName>
</protein>
<sequence>MKLPGKTVLVLAAGAMLLAGCGNDKSSGQATTPAPGTSSAAPSSDAAGGTQGLPRNGAPKVPNPLADTVLDRDPCTTIDPAGVQELLGESAKSAPLNDDVGKGCEWENSTSAKMNVQFVNGDEGLSSVYERAKPSSGVWNETQIGGFPAVAYRDKSLSDDWYGCNMAVGISDTKAINVGVLLGENQRGKAQACEAIKQVAEKAVAGLSGGA</sequence>
<dbReference type="Proteomes" id="UP000292003">
    <property type="component" value="Unassembled WGS sequence"/>
</dbReference>
<feature type="signal peptide" evidence="2">
    <location>
        <begin position="1"/>
        <end position="21"/>
    </location>
</feature>
<proteinExistence type="predicted"/>
<keyword evidence="2" id="KW-0732">Signal</keyword>
<evidence type="ECO:0000256" key="2">
    <source>
        <dbReference type="SAM" id="SignalP"/>
    </source>
</evidence>
<evidence type="ECO:0000313" key="4">
    <source>
        <dbReference type="Proteomes" id="UP000292003"/>
    </source>
</evidence>
<dbReference type="OrthoDB" id="3695377at2"/>
<reference evidence="3 4" key="1">
    <citation type="submission" date="2019-02" db="EMBL/GenBank/DDBJ databases">
        <title>Draft genome sequence of Amycolatopsis sp. 8-3EHSu isolated from roots of Suaeda maritima.</title>
        <authorList>
            <person name="Duangmal K."/>
            <person name="Chantavorakit T."/>
        </authorList>
    </citation>
    <scope>NUCLEOTIDE SEQUENCE [LARGE SCALE GENOMIC DNA]</scope>
    <source>
        <strain evidence="3 4">8-3EHSu</strain>
    </source>
</reference>
<dbReference type="AlphaFoldDB" id="A0A4Q7J6W5"/>
<gene>
    <name evidence="3" type="ORF">EWH70_22655</name>
</gene>
<name>A0A4Q7J6W5_9PSEU</name>
<dbReference type="EMBL" id="SFCC01000011">
    <property type="protein sequence ID" value="RZQ61754.1"/>
    <property type="molecule type" value="Genomic_DNA"/>
</dbReference>
<feature type="chain" id="PRO_5038400505" evidence="2">
    <location>
        <begin position="22"/>
        <end position="211"/>
    </location>
</feature>
<comment type="caution">
    <text evidence="3">The sequence shown here is derived from an EMBL/GenBank/DDBJ whole genome shotgun (WGS) entry which is preliminary data.</text>
</comment>
<dbReference type="PROSITE" id="PS51257">
    <property type="entry name" value="PROKAR_LIPOPROTEIN"/>
    <property type="match status" value="1"/>
</dbReference>
<keyword evidence="4" id="KW-1185">Reference proteome</keyword>
<evidence type="ECO:0000313" key="3">
    <source>
        <dbReference type="EMBL" id="RZQ61754.1"/>
    </source>
</evidence>
<feature type="compositionally biased region" description="Low complexity" evidence="1">
    <location>
        <begin position="30"/>
        <end position="48"/>
    </location>
</feature>
<feature type="region of interest" description="Disordered" evidence="1">
    <location>
        <begin position="25"/>
        <end position="74"/>
    </location>
</feature>
<accession>A0A4Q7J6W5</accession>
<evidence type="ECO:0000256" key="1">
    <source>
        <dbReference type="SAM" id="MobiDB-lite"/>
    </source>
</evidence>
<organism evidence="3 4">
    <name type="scientific">Amycolatopsis suaedae</name>
    <dbReference type="NCBI Taxonomy" id="2510978"/>
    <lineage>
        <taxon>Bacteria</taxon>
        <taxon>Bacillati</taxon>
        <taxon>Actinomycetota</taxon>
        <taxon>Actinomycetes</taxon>
        <taxon>Pseudonocardiales</taxon>
        <taxon>Pseudonocardiaceae</taxon>
        <taxon>Amycolatopsis</taxon>
    </lineage>
</organism>
<dbReference type="RefSeq" id="WP_130477486.1">
    <property type="nucleotide sequence ID" value="NZ_SFCC01000011.1"/>
</dbReference>
<dbReference type="Pfam" id="PF12079">
    <property type="entry name" value="DUF3558"/>
    <property type="match status" value="1"/>
</dbReference>